<accession>A0AAW6JDM6</accession>
<feature type="transmembrane region" description="Helical" evidence="3">
    <location>
        <begin position="7"/>
        <end position="27"/>
    </location>
</feature>
<evidence type="ECO:0000256" key="2">
    <source>
        <dbReference type="SAM" id="MobiDB-lite"/>
    </source>
</evidence>
<organism evidence="4 5">
    <name type="scientific">Limosilactobacillus reuteri</name>
    <name type="common">Lactobacillus reuteri</name>
    <dbReference type="NCBI Taxonomy" id="1598"/>
    <lineage>
        <taxon>Bacteria</taxon>
        <taxon>Bacillati</taxon>
        <taxon>Bacillota</taxon>
        <taxon>Bacilli</taxon>
        <taxon>Lactobacillales</taxon>
        <taxon>Lactobacillaceae</taxon>
        <taxon>Limosilactobacillus</taxon>
    </lineage>
</organism>
<evidence type="ECO:0000313" key="5">
    <source>
        <dbReference type="Proteomes" id="UP001217945"/>
    </source>
</evidence>
<feature type="region of interest" description="Disordered" evidence="2">
    <location>
        <begin position="36"/>
        <end position="72"/>
    </location>
</feature>
<keyword evidence="1" id="KW-0175">Coiled coil</keyword>
<keyword evidence="3" id="KW-1133">Transmembrane helix</keyword>
<protein>
    <recommendedName>
        <fullName evidence="6">Secreted protein</fullName>
    </recommendedName>
</protein>
<evidence type="ECO:0000256" key="1">
    <source>
        <dbReference type="SAM" id="Coils"/>
    </source>
</evidence>
<reference evidence="4" key="1">
    <citation type="submission" date="2023-02" db="EMBL/GenBank/DDBJ databases">
        <title>Complete genome sequence of Limosilactobacillus reuteri SRCM217616 isolated from Bos taurus feces.</title>
        <authorList>
            <person name="Yang H.-G."/>
            <person name="Kim J.-W."/>
            <person name="Ha G.-S."/>
            <person name="Yang H.-J."/>
            <person name="Jeong D.-Y."/>
        </authorList>
    </citation>
    <scope>NUCLEOTIDE SEQUENCE</scope>
    <source>
        <strain evidence="4">SRCM217616</strain>
    </source>
</reference>
<comment type="caution">
    <text evidence="4">The sequence shown here is derived from an EMBL/GenBank/DDBJ whole genome shotgun (WGS) entry which is preliminary data.</text>
</comment>
<evidence type="ECO:0000313" key="4">
    <source>
        <dbReference type="EMBL" id="MDD1381865.1"/>
    </source>
</evidence>
<keyword evidence="3" id="KW-0472">Membrane</keyword>
<dbReference type="EMBL" id="JAQTKT010000001">
    <property type="protein sequence ID" value="MDD1381865.1"/>
    <property type="molecule type" value="Genomic_DNA"/>
</dbReference>
<dbReference type="RefSeq" id="WP_228342214.1">
    <property type="nucleotide sequence ID" value="NZ_CANCWL010000006.1"/>
</dbReference>
<name>A0AAW6JDM6_LIMRT</name>
<dbReference type="Proteomes" id="UP001217945">
    <property type="component" value="Unassembled WGS sequence"/>
</dbReference>
<evidence type="ECO:0008006" key="6">
    <source>
        <dbReference type="Google" id="ProtNLM"/>
    </source>
</evidence>
<dbReference type="AlphaFoldDB" id="A0AAW6JDM6"/>
<feature type="coiled-coil region" evidence="1">
    <location>
        <begin position="169"/>
        <end position="203"/>
    </location>
</feature>
<sequence length="208" mass="23323">MKKHNKIVWSLSGIIVVLIATLFFILGSSSQQKTIKSNKNIREAKTTQVSQKASSSTKNSNESVISSSSSQPKKEKLSYQQLAVAAYINTLRGNSIEEKMNTFNECVNGESSNPATEQPTSFEQHNDPTFQINEGDMGFAWYVISFNEDSIDIEHFTHGEQDSSKSFNKSDIEEKYSGYKSQLDEAIQKINQNQQNVSNSQDDDSDEE</sequence>
<feature type="compositionally biased region" description="Low complexity" evidence="2">
    <location>
        <begin position="52"/>
        <end position="71"/>
    </location>
</feature>
<proteinExistence type="predicted"/>
<keyword evidence="3" id="KW-0812">Transmembrane</keyword>
<gene>
    <name evidence="4" type="ORF">PSQ53_02620</name>
</gene>
<evidence type="ECO:0000256" key="3">
    <source>
        <dbReference type="SAM" id="Phobius"/>
    </source>
</evidence>
<feature type="region of interest" description="Disordered" evidence="2">
    <location>
        <begin position="107"/>
        <end position="126"/>
    </location>
</feature>